<evidence type="ECO:0000313" key="2">
    <source>
        <dbReference type="Proteomes" id="UP000612585"/>
    </source>
</evidence>
<accession>A0A8J3Z324</accession>
<protein>
    <submittedName>
        <fullName evidence="1">Uncharacterized protein</fullName>
    </submittedName>
</protein>
<gene>
    <name evidence="1" type="ORF">Vau01_016410</name>
</gene>
<reference evidence="1" key="1">
    <citation type="submission" date="2021-01" db="EMBL/GenBank/DDBJ databases">
        <title>Whole genome shotgun sequence of Virgisporangium aurantiacum NBRC 16421.</title>
        <authorList>
            <person name="Komaki H."/>
            <person name="Tamura T."/>
        </authorList>
    </citation>
    <scope>NUCLEOTIDE SEQUENCE</scope>
    <source>
        <strain evidence="1">NBRC 16421</strain>
    </source>
</reference>
<organism evidence="1 2">
    <name type="scientific">Virgisporangium aurantiacum</name>
    <dbReference type="NCBI Taxonomy" id="175570"/>
    <lineage>
        <taxon>Bacteria</taxon>
        <taxon>Bacillati</taxon>
        <taxon>Actinomycetota</taxon>
        <taxon>Actinomycetes</taxon>
        <taxon>Micromonosporales</taxon>
        <taxon>Micromonosporaceae</taxon>
        <taxon>Virgisporangium</taxon>
    </lineage>
</organism>
<dbReference type="AlphaFoldDB" id="A0A8J3Z324"/>
<keyword evidence="2" id="KW-1185">Reference proteome</keyword>
<sequence length="77" mass="8504">MLHPSPRTVPILVAWSLAGIDVACRTGRDRRWAHSGIMRYHDCGGLSTRARDKREAVRMQAATWFADGVSPTEAAVL</sequence>
<evidence type="ECO:0000313" key="1">
    <source>
        <dbReference type="EMBL" id="GIJ54125.1"/>
    </source>
</evidence>
<dbReference type="EMBL" id="BOPG01000011">
    <property type="protein sequence ID" value="GIJ54125.1"/>
    <property type="molecule type" value="Genomic_DNA"/>
</dbReference>
<dbReference type="Proteomes" id="UP000612585">
    <property type="component" value="Unassembled WGS sequence"/>
</dbReference>
<name>A0A8J3Z324_9ACTN</name>
<proteinExistence type="predicted"/>
<comment type="caution">
    <text evidence="1">The sequence shown here is derived from an EMBL/GenBank/DDBJ whole genome shotgun (WGS) entry which is preliminary data.</text>
</comment>